<protein>
    <submittedName>
        <fullName evidence="4">Phosphate/phosphite/phosphonate ABC transporter substrate-binding protein</fullName>
    </submittedName>
</protein>
<evidence type="ECO:0000256" key="1">
    <source>
        <dbReference type="ARBA" id="ARBA00007162"/>
    </source>
</evidence>
<dbReference type="EMBL" id="JAESND010000006">
    <property type="protein sequence ID" value="MBM3116745.1"/>
    <property type="molecule type" value="Genomic_DNA"/>
</dbReference>
<proteinExistence type="inferred from homology"/>
<name>A0ABS2BMA2_9NEIS</name>
<evidence type="ECO:0000256" key="2">
    <source>
        <dbReference type="ARBA" id="ARBA00022729"/>
    </source>
</evidence>
<sequence>MSRFWLPALLVVALLSGAARAEVTLGLLANKGEGDVAADWQPIADDLAKTLGQPVKVVAVKDDAELARRFAAKEIQIARTNTGTALTLVEQGNGDIVARLALTGGVAEYRSLLLVRNDGPASLAALLRDKQRWTIAMGAPTSTAGYLIPAYHAFAKQNVLPESFFRSITTGNAEDGFRALAEQRVDVAVCNSDDLDKLRETYPRDFRNMRVLWQSPSFSYDPLVLNKALPAATRQKITRFFLGYGRSGAHSAQEKTRLYYADQLSGFLPSSNRQLREVTDLQLYFGLFKLNLAKQSDAERSASEKQLYRRYNQLVAVLGGPK</sequence>
<dbReference type="PANTHER" id="PTHR35841:SF1">
    <property type="entry name" value="PHOSPHONATES-BINDING PERIPLASMIC PROTEIN"/>
    <property type="match status" value="1"/>
</dbReference>
<dbReference type="NCBIfam" id="TIGR01098">
    <property type="entry name" value="3A0109s03R"/>
    <property type="match status" value="1"/>
</dbReference>
<comment type="similarity">
    <text evidence="1">Belongs to the phosphate/phosphite/phosphonate binding protein family.</text>
</comment>
<gene>
    <name evidence="4" type="primary">phnD</name>
    <name evidence="4" type="ORF">JMJ54_12975</name>
</gene>
<evidence type="ECO:0000256" key="3">
    <source>
        <dbReference type="SAM" id="SignalP"/>
    </source>
</evidence>
<organism evidence="4 5">
    <name type="scientific">Jeongeupia naejangsanensis</name>
    <dbReference type="NCBI Taxonomy" id="613195"/>
    <lineage>
        <taxon>Bacteria</taxon>
        <taxon>Pseudomonadati</taxon>
        <taxon>Pseudomonadota</taxon>
        <taxon>Betaproteobacteria</taxon>
        <taxon>Neisseriales</taxon>
        <taxon>Chitinibacteraceae</taxon>
        <taxon>Jeongeupia</taxon>
    </lineage>
</organism>
<reference evidence="4 5" key="1">
    <citation type="submission" date="2021-01" db="EMBL/GenBank/DDBJ databases">
        <title>Draft Genome Sequence and Polyhydroxyalkanoate Biosynthetic Potential of Jeongeupia naejangsanensis Type Strain DSM 24253.</title>
        <authorList>
            <person name="Turrini P."/>
            <person name="Artuso I."/>
            <person name="Lugli G.A."/>
            <person name="Frangipani E."/>
            <person name="Ventura M."/>
            <person name="Visca P."/>
        </authorList>
    </citation>
    <scope>NUCLEOTIDE SEQUENCE [LARGE SCALE GENOMIC DNA]</scope>
    <source>
        <strain evidence="4 5">DSM 24253</strain>
    </source>
</reference>
<feature type="signal peptide" evidence="3">
    <location>
        <begin position="1"/>
        <end position="21"/>
    </location>
</feature>
<keyword evidence="2 3" id="KW-0732">Signal</keyword>
<dbReference type="Gene3D" id="3.40.190.10">
    <property type="entry name" value="Periplasmic binding protein-like II"/>
    <property type="match status" value="2"/>
</dbReference>
<keyword evidence="5" id="KW-1185">Reference proteome</keyword>
<evidence type="ECO:0000313" key="4">
    <source>
        <dbReference type="EMBL" id="MBM3116745.1"/>
    </source>
</evidence>
<dbReference type="Proteomes" id="UP000809431">
    <property type="component" value="Unassembled WGS sequence"/>
</dbReference>
<dbReference type="InterPro" id="IPR005770">
    <property type="entry name" value="PhnD"/>
</dbReference>
<accession>A0ABS2BMA2</accession>
<dbReference type="RefSeq" id="WP_203538979.1">
    <property type="nucleotide sequence ID" value="NZ_JAESND010000006.1"/>
</dbReference>
<evidence type="ECO:0000313" key="5">
    <source>
        <dbReference type="Proteomes" id="UP000809431"/>
    </source>
</evidence>
<dbReference type="Pfam" id="PF12974">
    <property type="entry name" value="Phosphonate-bd"/>
    <property type="match status" value="1"/>
</dbReference>
<feature type="chain" id="PRO_5046816510" evidence="3">
    <location>
        <begin position="22"/>
        <end position="322"/>
    </location>
</feature>
<dbReference type="PANTHER" id="PTHR35841">
    <property type="entry name" value="PHOSPHONATES-BINDING PERIPLASMIC PROTEIN"/>
    <property type="match status" value="1"/>
</dbReference>
<dbReference type="SUPFAM" id="SSF53850">
    <property type="entry name" value="Periplasmic binding protein-like II"/>
    <property type="match status" value="1"/>
</dbReference>
<comment type="caution">
    <text evidence="4">The sequence shown here is derived from an EMBL/GenBank/DDBJ whole genome shotgun (WGS) entry which is preliminary data.</text>
</comment>